<evidence type="ECO:0000313" key="1">
    <source>
        <dbReference type="EMBL" id="KXA38487.1"/>
    </source>
</evidence>
<accession>A0ABD4EFT9</accession>
<reference evidence="1 2" key="1">
    <citation type="submission" date="2016-01" db="EMBL/GenBank/DDBJ databases">
        <authorList>
            <person name="Mitreva M."/>
            <person name="Pepin K.H."/>
            <person name="Mihindukulasuriya K.A."/>
            <person name="Fulton R."/>
            <person name="Fronick C."/>
            <person name="O'Laughlin M."/>
            <person name="Miner T."/>
            <person name="Herter B."/>
            <person name="Rosa B.A."/>
            <person name="Cordes M."/>
            <person name="Tomlinson C."/>
            <person name="Wollam A."/>
            <person name="Palsikar V.B."/>
            <person name="Mardis E.R."/>
            <person name="Wilson R.K."/>
        </authorList>
    </citation>
    <scope>NUCLEOTIDE SEQUENCE [LARGE SCALE GENOMIC DNA]</scope>
    <source>
        <strain evidence="1 2">MJR7738</strain>
    </source>
</reference>
<dbReference type="Proteomes" id="UP000070063">
    <property type="component" value="Unassembled WGS sequence"/>
</dbReference>
<dbReference type="AlphaFoldDB" id="A0ABD4EFT9"/>
<organism evidence="1 2">
    <name type="scientific">Staphylococcus lugdunensis</name>
    <dbReference type="NCBI Taxonomy" id="28035"/>
    <lineage>
        <taxon>Bacteria</taxon>
        <taxon>Bacillati</taxon>
        <taxon>Bacillota</taxon>
        <taxon>Bacilli</taxon>
        <taxon>Bacillales</taxon>
        <taxon>Staphylococcaceae</taxon>
        <taxon>Staphylococcus</taxon>
    </lineage>
</organism>
<proteinExistence type="predicted"/>
<evidence type="ECO:0000313" key="2">
    <source>
        <dbReference type="Proteomes" id="UP000070063"/>
    </source>
</evidence>
<sequence length="71" mass="7879">FVVPLPSLFTMLRIVGSLANRTVLATQLISLVEFLVEILFVGATPTCVVRWLSFRKPLCWGPGILIFQVSC</sequence>
<gene>
    <name evidence="1" type="ORF">HMPREF3225_01186</name>
</gene>
<feature type="non-terminal residue" evidence="1">
    <location>
        <position position="1"/>
    </location>
</feature>
<dbReference type="EMBL" id="LRQI01000047">
    <property type="protein sequence ID" value="KXA38487.1"/>
    <property type="molecule type" value="Genomic_DNA"/>
</dbReference>
<protein>
    <submittedName>
        <fullName evidence="1">Uncharacterized protein</fullName>
    </submittedName>
</protein>
<name>A0ABD4EFT9_STALU</name>
<comment type="caution">
    <text evidence="1">The sequence shown here is derived from an EMBL/GenBank/DDBJ whole genome shotgun (WGS) entry which is preliminary data.</text>
</comment>